<comment type="caution">
    <text evidence="1">The sequence shown here is derived from an EMBL/GenBank/DDBJ whole genome shotgun (WGS) entry which is preliminary data.</text>
</comment>
<keyword evidence="2" id="KW-1185">Reference proteome</keyword>
<dbReference type="EMBL" id="SPHZ02000005">
    <property type="protein sequence ID" value="KAF0917874.1"/>
    <property type="molecule type" value="Genomic_DNA"/>
</dbReference>
<evidence type="ECO:0000313" key="1">
    <source>
        <dbReference type="EMBL" id="KAF0917874.1"/>
    </source>
</evidence>
<gene>
    <name evidence="1" type="ORF">E2562_021527</name>
</gene>
<organism evidence="1 2">
    <name type="scientific">Oryza meyeriana var. granulata</name>
    <dbReference type="NCBI Taxonomy" id="110450"/>
    <lineage>
        <taxon>Eukaryota</taxon>
        <taxon>Viridiplantae</taxon>
        <taxon>Streptophyta</taxon>
        <taxon>Embryophyta</taxon>
        <taxon>Tracheophyta</taxon>
        <taxon>Spermatophyta</taxon>
        <taxon>Magnoliopsida</taxon>
        <taxon>Liliopsida</taxon>
        <taxon>Poales</taxon>
        <taxon>Poaceae</taxon>
        <taxon>BOP clade</taxon>
        <taxon>Oryzoideae</taxon>
        <taxon>Oryzeae</taxon>
        <taxon>Oryzinae</taxon>
        <taxon>Oryza</taxon>
        <taxon>Oryza meyeriana</taxon>
    </lineage>
</organism>
<protein>
    <submittedName>
        <fullName evidence="1">Uncharacterized protein</fullName>
    </submittedName>
</protein>
<dbReference type="AlphaFoldDB" id="A0A6G1E0G5"/>
<accession>A0A6G1E0G5</accession>
<name>A0A6G1E0G5_9ORYZ</name>
<reference evidence="1 2" key="1">
    <citation type="submission" date="2019-11" db="EMBL/GenBank/DDBJ databases">
        <title>Whole genome sequence of Oryza granulata.</title>
        <authorList>
            <person name="Li W."/>
        </authorList>
    </citation>
    <scope>NUCLEOTIDE SEQUENCE [LARGE SCALE GENOMIC DNA]</scope>
    <source>
        <strain evidence="2">cv. Menghai</strain>
        <tissue evidence="1">Leaf</tissue>
    </source>
</reference>
<sequence length="73" mass="8511">MEIGQYPTSGYSKENLNTYKECFRSLIYELWSVDLSFGSLQLGEPDSRWTTTFEVTLVYTSILKGRYFELYSG</sequence>
<dbReference type="Proteomes" id="UP000479710">
    <property type="component" value="Unassembled WGS sequence"/>
</dbReference>
<proteinExistence type="predicted"/>
<evidence type="ECO:0000313" key="2">
    <source>
        <dbReference type="Proteomes" id="UP000479710"/>
    </source>
</evidence>